<gene>
    <name evidence="3" type="ORF">FNW17_00650</name>
</gene>
<keyword evidence="4" id="KW-1185">Reference proteome</keyword>
<dbReference type="OrthoDB" id="598035at2"/>
<keyword evidence="2" id="KW-0812">Transmembrane</keyword>
<accession>A0A553CT84</accession>
<dbReference type="InterPro" id="IPR024623">
    <property type="entry name" value="YtxH"/>
</dbReference>
<protein>
    <submittedName>
        <fullName evidence="3">YtxH domain-containing protein</fullName>
    </submittedName>
</protein>
<reference evidence="3 4" key="1">
    <citation type="submission" date="2019-07" db="EMBL/GenBank/DDBJ databases">
        <title>Novel species of Flavobacterium.</title>
        <authorList>
            <person name="Liu Q."/>
            <person name="Xin Y.-H."/>
        </authorList>
    </citation>
    <scope>NUCLEOTIDE SEQUENCE [LARGE SCALE GENOMIC DNA]</scope>
    <source>
        <strain evidence="3 4">LB3P56</strain>
    </source>
</reference>
<organism evidence="3 4">
    <name type="scientific">Flavobacterium franklandianum</name>
    <dbReference type="NCBI Taxonomy" id="2594430"/>
    <lineage>
        <taxon>Bacteria</taxon>
        <taxon>Pseudomonadati</taxon>
        <taxon>Bacteroidota</taxon>
        <taxon>Flavobacteriia</taxon>
        <taxon>Flavobacteriales</taxon>
        <taxon>Flavobacteriaceae</taxon>
        <taxon>Flavobacterium</taxon>
    </lineage>
</organism>
<dbReference type="EMBL" id="VJZR01000001">
    <property type="protein sequence ID" value="TRX23719.1"/>
    <property type="molecule type" value="Genomic_DNA"/>
</dbReference>
<keyword evidence="1" id="KW-0175">Coiled coil</keyword>
<dbReference type="RefSeq" id="WP_144070636.1">
    <property type="nucleotide sequence ID" value="NZ_VJZR01000001.1"/>
</dbReference>
<evidence type="ECO:0000313" key="3">
    <source>
        <dbReference type="EMBL" id="TRX23719.1"/>
    </source>
</evidence>
<evidence type="ECO:0000313" key="4">
    <source>
        <dbReference type="Proteomes" id="UP000318585"/>
    </source>
</evidence>
<dbReference type="InterPro" id="IPR052928">
    <property type="entry name" value="Desiccation-related_membrane"/>
</dbReference>
<dbReference type="Gene3D" id="1.20.120.20">
    <property type="entry name" value="Apolipoprotein"/>
    <property type="match status" value="1"/>
</dbReference>
<dbReference type="PANTHER" id="PTHR35792">
    <property type="entry name" value="GENERAL STRESS PROTEIN"/>
    <property type="match status" value="1"/>
</dbReference>
<name>A0A553CT84_9FLAO</name>
<dbReference type="PANTHER" id="PTHR35792:SF2">
    <property type="entry name" value="GENERAL STRESS PROTEIN"/>
    <property type="match status" value="1"/>
</dbReference>
<keyword evidence="2" id="KW-0472">Membrane</keyword>
<feature type="coiled-coil region" evidence="1">
    <location>
        <begin position="82"/>
        <end position="116"/>
    </location>
</feature>
<keyword evidence="2" id="KW-1133">Transmembrane helix</keyword>
<proteinExistence type="predicted"/>
<sequence length="116" mass="12941">MSNNTNSVLALLLGAAIGAGVGILFAPDKGSKTREKIKDGLDDAKDNLKHKFEDVTHQLRNKFAGSKHNMEETYEEMVSNMSHKTEDVISFLETKLANLKEQNAKLQKKQMANHEN</sequence>
<evidence type="ECO:0000256" key="2">
    <source>
        <dbReference type="SAM" id="Phobius"/>
    </source>
</evidence>
<feature type="transmembrane region" description="Helical" evidence="2">
    <location>
        <begin position="6"/>
        <end position="26"/>
    </location>
</feature>
<dbReference type="Pfam" id="PF12732">
    <property type="entry name" value="YtxH"/>
    <property type="match status" value="1"/>
</dbReference>
<dbReference type="SUPFAM" id="SSF58113">
    <property type="entry name" value="Apolipoprotein A-I"/>
    <property type="match status" value="1"/>
</dbReference>
<dbReference type="Proteomes" id="UP000318585">
    <property type="component" value="Unassembled WGS sequence"/>
</dbReference>
<dbReference type="AlphaFoldDB" id="A0A553CT84"/>
<comment type="caution">
    <text evidence="3">The sequence shown here is derived from an EMBL/GenBank/DDBJ whole genome shotgun (WGS) entry which is preliminary data.</text>
</comment>
<evidence type="ECO:0000256" key="1">
    <source>
        <dbReference type="SAM" id="Coils"/>
    </source>
</evidence>